<feature type="signal peptide" evidence="3">
    <location>
        <begin position="1"/>
        <end position="31"/>
    </location>
</feature>
<dbReference type="GO" id="GO:0004414">
    <property type="term" value="F:homoserine O-acetyltransferase activity"/>
    <property type="evidence" value="ECO:0007669"/>
    <property type="project" value="TreeGrafter"/>
</dbReference>
<feature type="active site" evidence="2">
    <location>
        <position position="338"/>
    </location>
</feature>
<keyword evidence="1 5" id="KW-0808">Transferase</keyword>
<proteinExistence type="predicted"/>
<dbReference type="PANTHER" id="PTHR32268:SF11">
    <property type="entry name" value="HOMOSERINE O-ACETYLTRANSFERASE"/>
    <property type="match status" value="1"/>
</dbReference>
<sequence length="363" mass="39687">MGEMNMRACRAALSAILLSLSTLAISTPVLSADYPPPKQGDWIARDFKFHTGEIMPELKLHYTTVGEPSGQPVLVLHGTGGSGAGMLTPSFAGELFGAGQPLDASKYYIIIPDNVGHGKSSKPSDGLKTSFPKYNYDDMVEAQYRLVTEGLGIKHLRLVIGNSMGGMHTWLWGEKYPDAMDALIPMASQPTEMASRNWMLRRIMLDTIRNDPDYNGGNYTSQPRMMKYAITAYGIASIGGTLAYQSQAPTAAKADKMVDERLAAPITADANDFVYQWESSHDYNASEKLEAIEASLLLINSADDERNPPETGITDAAMKRVKNGRLYLIPASTETRGHGTTSNAKFYAEHVRQLLQSAPQRAM</sequence>
<dbReference type="PRINTS" id="PR00111">
    <property type="entry name" value="ABHYDROLASE"/>
</dbReference>
<feature type="domain" description="AB hydrolase-1" evidence="4">
    <location>
        <begin position="72"/>
        <end position="203"/>
    </location>
</feature>
<evidence type="ECO:0000313" key="5">
    <source>
        <dbReference type="EMBL" id="SPP93649.1"/>
    </source>
</evidence>
<dbReference type="InterPro" id="IPR029058">
    <property type="entry name" value="AB_hydrolase_fold"/>
</dbReference>
<dbReference type="AlphaFoldDB" id="A0A2U3PX05"/>
<dbReference type="Gene3D" id="3.40.50.1820">
    <property type="entry name" value="alpha/beta hydrolase"/>
    <property type="match status" value="1"/>
</dbReference>
<evidence type="ECO:0000256" key="2">
    <source>
        <dbReference type="PIRSR" id="PIRSR000443-1"/>
    </source>
</evidence>
<dbReference type="PIRSF" id="PIRSF000443">
    <property type="entry name" value="Homoser_Ac_trans"/>
    <property type="match status" value="1"/>
</dbReference>
<dbReference type="GO" id="GO:0009086">
    <property type="term" value="P:methionine biosynthetic process"/>
    <property type="evidence" value="ECO:0007669"/>
    <property type="project" value="TreeGrafter"/>
</dbReference>
<reference evidence="5 6" key="1">
    <citation type="submission" date="2018-03" db="EMBL/GenBank/DDBJ databases">
        <authorList>
            <person name="Gully D."/>
        </authorList>
    </citation>
    <scope>NUCLEOTIDE SEQUENCE [LARGE SCALE GENOMIC DNA]</scope>
    <source>
        <strain evidence="5">ORS3257</strain>
    </source>
</reference>
<dbReference type="KEGG" id="bvz:BRAD3257_2580"/>
<dbReference type="GO" id="GO:0009092">
    <property type="term" value="P:homoserine metabolic process"/>
    <property type="evidence" value="ECO:0007669"/>
    <property type="project" value="TreeGrafter"/>
</dbReference>
<evidence type="ECO:0000256" key="3">
    <source>
        <dbReference type="SAM" id="SignalP"/>
    </source>
</evidence>
<feature type="active site" evidence="2">
    <location>
        <position position="304"/>
    </location>
</feature>
<dbReference type="Proteomes" id="UP000246085">
    <property type="component" value="Chromosome BRAD3257"/>
</dbReference>
<gene>
    <name evidence="5" type="ORF">BRAD3257_2580</name>
</gene>
<keyword evidence="3" id="KW-0732">Signal</keyword>
<name>A0A2U3PX05_9BRAD</name>
<evidence type="ECO:0000313" key="6">
    <source>
        <dbReference type="Proteomes" id="UP000246085"/>
    </source>
</evidence>
<dbReference type="PANTHER" id="PTHR32268">
    <property type="entry name" value="HOMOSERINE O-ACETYLTRANSFERASE"/>
    <property type="match status" value="1"/>
</dbReference>
<evidence type="ECO:0000259" key="4">
    <source>
        <dbReference type="Pfam" id="PF00561"/>
    </source>
</evidence>
<dbReference type="NCBIfam" id="NF005071">
    <property type="entry name" value="PRK06489.1"/>
    <property type="match status" value="1"/>
</dbReference>
<dbReference type="SUPFAM" id="SSF53474">
    <property type="entry name" value="alpha/beta-Hydrolases"/>
    <property type="match status" value="1"/>
</dbReference>
<dbReference type="Pfam" id="PF00561">
    <property type="entry name" value="Abhydrolase_1"/>
    <property type="match status" value="1"/>
</dbReference>
<feature type="active site" description="Nucleophile" evidence="2">
    <location>
        <position position="163"/>
    </location>
</feature>
<accession>A0A2U3PX05</accession>
<dbReference type="InterPro" id="IPR000073">
    <property type="entry name" value="AB_hydrolase_1"/>
</dbReference>
<organism evidence="5 6">
    <name type="scientific">Bradyrhizobium vignae</name>
    <dbReference type="NCBI Taxonomy" id="1549949"/>
    <lineage>
        <taxon>Bacteria</taxon>
        <taxon>Pseudomonadati</taxon>
        <taxon>Pseudomonadota</taxon>
        <taxon>Alphaproteobacteria</taxon>
        <taxon>Hyphomicrobiales</taxon>
        <taxon>Nitrobacteraceae</taxon>
        <taxon>Bradyrhizobium</taxon>
    </lineage>
</organism>
<protein>
    <submittedName>
        <fullName evidence="5">Homoserine acetyltransferase</fullName>
    </submittedName>
</protein>
<dbReference type="EMBL" id="LS398110">
    <property type="protein sequence ID" value="SPP93649.1"/>
    <property type="molecule type" value="Genomic_DNA"/>
</dbReference>
<dbReference type="InterPro" id="IPR008220">
    <property type="entry name" value="HAT_MetX-like"/>
</dbReference>
<evidence type="ECO:0000256" key="1">
    <source>
        <dbReference type="ARBA" id="ARBA00022679"/>
    </source>
</evidence>
<feature type="chain" id="PRO_5015719967" evidence="3">
    <location>
        <begin position="32"/>
        <end position="363"/>
    </location>
</feature>